<dbReference type="InParanoid" id="A0A077ZXW2"/>
<proteinExistence type="predicted"/>
<reference evidence="1 2" key="1">
    <citation type="submission" date="2014-06" db="EMBL/GenBank/DDBJ databases">
        <authorList>
            <person name="Swart Estienne"/>
        </authorList>
    </citation>
    <scope>NUCLEOTIDE SEQUENCE [LARGE SCALE GENOMIC DNA]</scope>
    <source>
        <strain evidence="1 2">130c</strain>
    </source>
</reference>
<protein>
    <submittedName>
        <fullName evidence="1">Uncharacterized protein</fullName>
    </submittedName>
</protein>
<organism evidence="1 2">
    <name type="scientific">Stylonychia lemnae</name>
    <name type="common">Ciliate</name>
    <dbReference type="NCBI Taxonomy" id="5949"/>
    <lineage>
        <taxon>Eukaryota</taxon>
        <taxon>Sar</taxon>
        <taxon>Alveolata</taxon>
        <taxon>Ciliophora</taxon>
        <taxon>Intramacronucleata</taxon>
        <taxon>Spirotrichea</taxon>
        <taxon>Stichotrichia</taxon>
        <taxon>Sporadotrichida</taxon>
        <taxon>Oxytrichidae</taxon>
        <taxon>Stylonychinae</taxon>
        <taxon>Stylonychia</taxon>
    </lineage>
</organism>
<keyword evidence="2" id="KW-1185">Reference proteome</keyword>
<gene>
    <name evidence="1" type="primary">Contig2836.g3045</name>
    <name evidence="1" type="ORF">STYLEM_2347</name>
</gene>
<dbReference type="AlphaFoldDB" id="A0A077ZXW2"/>
<dbReference type="Proteomes" id="UP000039865">
    <property type="component" value="Unassembled WGS sequence"/>
</dbReference>
<sequence length="162" mass="18847">MTTDDKVITETYIKAKKIGTKTVKGSSTQGLWTVKLFEIAIKTTQRTIKIIPKKCFKLSLSLYKKKNTIATVNDVRQYQTSSDYTNYTYLLKPQSRFIVKLRIFFYPKFSFIFITLTCKIHLQEYRSCHQAKKFGKGYRARVISHSNPICYKVIMNGKSKST</sequence>
<evidence type="ECO:0000313" key="2">
    <source>
        <dbReference type="Proteomes" id="UP000039865"/>
    </source>
</evidence>
<name>A0A077ZXW2_STYLE</name>
<dbReference type="EMBL" id="CCKQ01002281">
    <property type="protein sequence ID" value="CDW73371.1"/>
    <property type="molecule type" value="Genomic_DNA"/>
</dbReference>
<accession>A0A077ZXW2</accession>
<evidence type="ECO:0000313" key="1">
    <source>
        <dbReference type="EMBL" id="CDW73371.1"/>
    </source>
</evidence>